<dbReference type="InterPro" id="IPR014729">
    <property type="entry name" value="Rossmann-like_a/b/a_fold"/>
</dbReference>
<dbReference type="PANTHER" id="PTHR47848:SF1">
    <property type="entry name" value="ADENINE NUCLEOTIDE ALPHA HYDROLASES-LIKE SUPERFAMILY PROTEIN"/>
    <property type="match status" value="1"/>
</dbReference>
<keyword evidence="3" id="KW-1185">Reference proteome</keyword>
<evidence type="ECO:0000259" key="1">
    <source>
        <dbReference type="Pfam" id="PF00582"/>
    </source>
</evidence>
<accession>A0AAD2DUS8</accession>
<evidence type="ECO:0000313" key="3">
    <source>
        <dbReference type="Proteomes" id="UP000834106"/>
    </source>
</evidence>
<dbReference type="InterPro" id="IPR006016">
    <property type="entry name" value="UspA"/>
</dbReference>
<protein>
    <recommendedName>
        <fullName evidence="1">UspA domain-containing protein</fullName>
    </recommendedName>
</protein>
<dbReference type="Proteomes" id="UP000834106">
    <property type="component" value="Chromosome 9"/>
</dbReference>
<name>A0AAD2DUS8_9LAMI</name>
<dbReference type="Gene3D" id="3.40.50.620">
    <property type="entry name" value="HUPs"/>
    <property type="match status" value="1"/>
</dbReference>
<feature type="domain" description="UspA" evidence="1">
    <location>
        <begin position="4"/>
        <end position="53"/>
    </location>
</feature>
<dbReference type="PANTHER" id="PTHR47848">
    <property type="entry name" value="ADENINE NUCLEOTIDE ALPHA HYDROLASES-LIKE SUPERFAMILY PROTEIN"/>
    <property type="match status" value="1"/>
</dbReference>
<dbReference type="EMBL" id="OU503044">
    <property type="protein sequence ID" value="CAI9768147.1"/>
    <property type="molecule type" value="Genomic_DNA"/>
</dbReference>
<organism evidence="2 3">
    <name type="scientific">Fraxinus pennsylvanica</name>
    <dbReference type="NCBI Taxonomy" id="56036"/>
    <lineage>
        <taxon>Eukaryota</taxon>
        <taxon>Viridiplantae</taxon>
        <taxon>Streptophyta</taxon>
        <taxon>Embryophyta</taxon>
        <taxon>Tracheophyta</taxon>
        <taxon>Spermatophyta</taxon>
        <taxon>Magnoliopsida</taxon>
        <taxon>eudicotyledons</taxon>
        <taxon>Gunneridae</taxon>
        <taxon>Pentapetalae</taxon>
        <taxon>asterids</taxon>
        <taxon>lamiids</taxon>
        <taxon>Lamiales</taxon>
        <taxon>Oleaceae</taxon>
        <taxon>Oleeae</taxon>
        <taxon>Fraxinus</taxon>
    </lineage>
</organism>
<dbReference type="AlphaFoldDB" id="A0AAD2DUS8"/>
<evidence type="ECO:0000313" key="2">
    <source>
        <dbReference type="EMBL" id="CAI9768147.1"/>
    </source>
</evidence>
<dbReference type="SUPFAM" id="SSF52402">
    <property type="entry name" value="Adenine nucleotide alpha hydrolases-like"/>
    <property type="match status" value="1"/>
</dbReference>
<proteinExistence type="predicted"/>
<dbReference type="Pfam" id="PF00582">
    <property type="entry name" value="Usp"/>
    <property type="match status" value="1"/>
</dbReference>
<reference evidence="2" key="1">
    <citation type="submission" date="2023-05" db="EMBL/GenBank/DDBJ databases">
        <authorList>
            <person name="Huff M."/>
        </authorList>
    </citation>
    <scope>NUCLEOTIDE SEQUENCE</scope>
</reference>
<sequence length="100" mass="11037">MDARKIVVVVEGVDAARTALQWALHNILRFGDLITLLHIYTTATSKSKKKLKLLLLKGFQMALSFREYAIPSSIQRLRLLGGDSIVGGEKWWSAVAANGV</sequence>
<gene>
    <name evidence="2" type="ORF">FPE_LOCUS15577</name>
</gene>